<organism evidence="1 2">
    <name type="scientific">Dibothriocephalus latus</name>
    <name type="common">Fish tapeworm</name>
    <name type="synonym">Diphyllobothrium latum</name>
    <dbReference type="NCBI Taxonomy" id="60516"/>
    <lineage>
        <taxon>Eukaryota</taxon>
        <taxon>Metazoa</taxon>
        <taxon>Spiralia</taxon>
        <taxon>Lophotrochozoa</taxon>
        <taxon>Platyhelminthes</taxon>
        <taxon>Cestoda</taxon>
        <taxon>Eucestoda</taxon>
        <taxon>Diphyllobothriidea</taxon>
        <taxon>Diphyllobothriidae</taxon>
        <taxon>Dibothriocephalus</taxon>
    </lineage>
</organism>
<accession>A0A3P7N974</accession>
<sequence length="63" mass="6801">MALKYAATAGGCTLLLETRDSAANDKKLCCRDLLLAETRTMTERTLLTDTGQAAGHTEDRVDV</sequence>
<keyword evidence="2" id="KW-1185">Reference proteome</keyword>
<reference evidence="1 2" key="1">
    <citation type="submission" date="2018-11" db="EMBL/GenBank/DDBJ databases">
        <authorList>
            <consortium name="Pathogen Informatics"/>
        </authorList>
    </citation>
    <scope>NUCLEOTIDE SEQUENCE [LARGE SCALE GENOMIC DNA]</scope>
</reference>
<proteinExistence type="predicted"/>
<gene>
    <name evidence="1" type="ORF">DILT_LOCUS15090</name>
</gene>
<name>A0A3P7N974_DIBLA</name>
<dbReference type="EMBL" id="UYRU01077237">
    <property type="protein sequence ID" value="VDN27901.1"/>
    <property type="molecule type" value="Genomic_DNA"/>
</dbReference>
<protein>
    <submittedName>
        <fullName evidence="1">Uncharacterized protein</fullName>
    </submittedName>
</protein>
<evidence type="ECO:0000313" key="1">
    <source>
        <dbReference type="EMBL" id="VDN27901.1"/>
    </source>
</evidence>
<dbReference type="AlphaFoldDB" id="A0A3P7N974"/>
<dbReference type="Proteomes" id="UP000281553">
    <property type="component" value="Unassembled WGS sequence"/>
</dbReference>
<evidence type="ECO:0000313" key="2">
    <source>
        <dbReference type="Proteomes" id="UP000281553"/>
    </source>
</evidence>